<organism evidence="1">
    <name type="scientific">hydrothermal vent metagenome</name>
    <dbReference type="NCBI Taxonomy" id="652676"/>
    <lineage>
        <taxon>unclassified sequences</taxon>
        <taxon>metagenomes</taxon>
        <taxon>ecological metagenomes</taxon>
    </lineage>
</organism>
<evidence type="ECO:0000313" key="1">
    <source>
        <dbReference type="EMBL" id="SFV89637.1"/>
    </source>
</evidence>
<proteinExistence type="predicted"/>
<dbReference type="AlphaFoldDB" id="A0A1W1E700"/>
<name>A0A1W1E700_9ZZZZ</name>
<dbReference type="EMBL" id="FPIB01000001">
    <property type="protein sequence ID" value="SFV89637.1"/>
    <property type="molecule type" value="Genomic_DNA"/>
</dbReference>
<protein>
    <submittedName>
        <fullName evidence="1">Uncharacterized protein</fullName>
    </submittedName>
</protein>
<reference evidence="1" key="1">
    <citation type="submission" date="2016-10" db="EMBL/GenBank/DDBJ databases">
        <authorList>
            <person name="de Groot N.N."/>
        </authorList>
    </citation>
    <scope>NUCLEOTIDE SEQUENCE</scope>
</reference>
<sequence length="47" mass="5455">MCNHDNGNILFYGDFVGIRFTDAIGLRYKYDIFDVNGRVIIVLQNED</sequence>
<accession>A0A1W1E700</accession>
<gene>
    <name evidence="1" type="ORF">MNB_SV-4-200</name>
</gene>